<dbReference type="InterPro" id="IPR011006">
    <property type="entry name" value="CheY-like_superfamily"/>
</dbReference>
<feature type="domain" description="Response regulatory" evidence="1">
    <location>
        <begin position="5"/>
        <end position="89"/>
    </location>
</feature>
<dbReference type="PROSITE" id="PS50110">
    <property type="entry name" value="RESPONSE_REGULATORY"/>
    <property type="match status" value="1"/>
</dbReference>
<dbReference type="EMBL" id="BARS01006904">
    <property type="protein sequence ID" value="GAF75405.1"/>
    <property type="molecule type" value="Genomic_DNA"/>
</dbReference>
<protein>
    <recommendedName>
        <fullName evidence="1">Response regulatory domain-containing protein</fullName>
    </recommendedName>
</protein>
<dbReference type="PANTHER" id="PTHR42872">
    <property type="entry name" value="PROTEIN-GLUTAMATE METHYLESTERASE/PROTEIN-GLUTAMINE GLUTAMINASE"/>
    <property type="match status" value="1"/>
</dbReference>
<proteinExistence type="predicted"/>
<dbReference type="SMART" id="SM00448">
    <property type="entry name" value="REC"/>
    <property type="match status" value="1"/>
</dbReference>
<dbReference type="SUPFAM" id="SSF52172">
    <property type="entry name" value="CheY-like"/>
    <property type="match status" value="1"/>
</dbReference>
<reference evidence="2" key="1">
    <citation type="journal article" date="2014" name="Front. Microbiol.">
        <title>High frequency of phylogenetically diverse reductive dehalogenase-homologous genes in deep subseafloor sedimentary metagenomes.</title>
        <authorList>
            <person name="Kawai M."/>
            <person name="Futagami T."/>
            <person name="Toyoda A."/>
            <person name="Takaki Y."/>
            <person name="Nishi S."/>
            <person name="Hori S."/>
            <person name="Arai W."/>
            <person name="Tsubouchi T."/>
            <person name="Morono Y."/>
            <person name="Uchiyama I."/>
            <person name="Ito T."/>
            <person name="Fujiyama A."/>
            <person name="Inagaki F."/>
            <person name="Takami H."/>
        </authorList>
    </citation>
    <scope>NUCLEOTIDE SEQUENCE</scope>
    <source>
        <strain evidence="2">Expedition CK06-06</strain>
    </source>
</reference>
<dbReference type="PANTHER" id="PTHR42872:SF6">
    <property type="entry name" value="PROTEIN-GLUTAMATE METHYLESTERASE_PROTEIN-GLUTAMINE GLUTAMINASE"/>
    <property type="match status" value="1"/>
</dbReference>
<name>X0TH27_9ZZZZ</name>
<dbReference type="CDD" id="cd17541">
    <property type="entry name" value="REC_CheB-like"/>
    <property type="match status" value="1"/>
</dbReference>
<organism evidence="2">
    <name type="scientific">marine sediment metagenome</name>
    <dbReference type="NCBI Taxonomy" id="412755"/>
    <lineage>
        <taxon>unclassified sequences</taxon>
        <taxon>metagenomes</taxon>
        <taxon>ecological metagenomes</taxon>
    </lineage>
</organism>
<dbReference type="InterPro" id="IPR001789">
    <property type="entry name" value="Sig_transdc_resp-reg_receiver"/>
</dbReference>
<evidence type="ECO:0000313" key="2">
    <source>
        <dbReference type="EMBL" id="GAF75405.1"/>
    </source>
</evidence>
<dbReference type="Pfam" id="PF00072">
    <property type="entry name" value="Response_reg"/>
    <property type="match status" value="1"/>
</dbReference>
<gene>
    <name evidence="2" type="ORF">S01H1_13382</name>
</gene>
<accession>X0TH27</accession>
<dbReference type="Gene3D" id="3.40.50.2300">
    <property type="match status" value="1"/>
</dbReference>
<feature type="non-terminal residue" evidence="2">
    <location>
        <position position="89"/>
    </location>
</feature>
<comment type="caution">
    <text evidence="2">The sequence shown here is derived from an EMBL/GenBank/DDBJ whole genome shotgun (WGS) entry which is preliminary data.</text>
</comment>
<dbReference type="GO" id="GO:0000160">
    <property type="term" value="P:phosphorelay signal transduction system"/>
    <property type="evidence" value="ECO:0007669"/>
    <property type="project" value="InterPro"/>
</dbReference>
<sequence>MGMIRVLVVDDSLFMRKVISDLLSSDPHISVVGTARNGIDALDSIPKLKPDVITLDIEMPQMDGLTALREIMNTNPTPVIMLSALTQEG</sequence>
<dbReference type="AlphaFoldDB" id="X0TH27"/>
<evidence type="ECO:0000259" key="1">
    <source>
        <dbReference type="PROSITE" id="PS50110"/>
    </source>
</evidence>